<evidence type="ECO:0000313" key="7">
    <source>
        <dbReference type="Proteomes" id="UP001151582"/>
    </source>
</evidence>
<dbReference type="PRINTS" id="PR00154">
    <property type="entry name" value="AMPBINDING"/>
</dbReference>
<dbReference type="FunFam" id="3.40.50.980:FF:000001">
    <property type="entry name" value="Non-ribosomal peptide synthetase"/>
    <property type="match status" value="1"/>
</dbReference>
<dbReference type="Pfam" id="PF00668">
    <property type="entry name" value="Condensation"/>
    <property type="match status" value="2"/>
</dbReference>
<dbReference type="AlphaFoldDB" id="A0A9W8E775"/>
<dbReference type="EMBL" id="JANBQB010001026">
    <property type="protein sequence ID" value="KAJ1972547.1"/>
    <property type="molecule type" value="Genomic_DNA"/>
</dbReference>
<dbReference type="InterPro" id="IPR009081">
    <property type="entry name" value="PP-bd_ACP"/>
</dbReference>
<dbReference type="OrthoDB" id="416786at2759"/>
<dbReference type="Gene3D" id="1.10.1200.10">
    <property type="entry name" value="ACP-like"/>
    <property type="match status" value="1"/>
</dbReference>
<dbReference type="InterPro" id="IPR020459">
    <property type="entry name" value="AMP-binding"/>
</dbReference>
<dbReference type="SUPFAM" id="SSF56801">
    <property type="entry name" value="Acetyl-CoA synthetase-like"/>
    <property type="match status" value="1"/>
</dbReference>
<name>A0A9W8E775_9FUNG</name>
<keyword evidence="7" id="KW-1185">Reference proteome</keyword>
<dbReference type="SUPFAM" id="SSF52777">
    <property type="entry name" value="CoA-dependent acyltransferases"/>
    <property type="match status" value="4"/>
</dbReference>
<dbReference type="PROSITE" id="PS50075">
    <property type="entry name" value="CARRIER"/>
    <property type="match status" value="1"/>
</dbReference>
<comment type="caution">
    <text evidence="6">The sequence shown here is derived from an EMBL/GenBank/DDBJ whole genome shotgun (WGS) entry which is preliminary data.</text>
</comment>
<evidence type="ECO:0000256" key="2">
    <source>
        <dbReference type="ARBA" id="ARBA00022553"/>
    </source>
</evidence>
<dbReference type="Gene3D" id="3.30.559.10">
    <property type="entry name" value="Chloramphenicol acetyltransferase-like domain"/>
    <property type="match status" value="2"/>
</dbReference>
<dbReference type="Pfam" id="PF13193">
    <property type="entry name" value="AMP-binding_C"/>
    <property type="match status" value="1"/>
</dbReference>
<feature type="domain" description="Carrier" evidence="5">
    <location>
        <begin position="813"/>
        <end position="889"/>
    </location>
</feature>
<evidence type="ECO:0000313" key="6">
    <source>
        <dbReference type="EMBL" id="KAJ1972547.1"/>
    </source>
</evidence>
<dbReference type="NCBIfam" id="TIGR01733">
    <property type="entry name" value="AA-adenyl-dom"/>
    <property type="match status" value="1"/>
</dbReference>
<dbReference type="Gene3D" id="3.40.50.980">
    <property type="match status" value="2"/>
</dbReference>
<dbReference type="GO" id="GO:0044550">
    <property type="term" value="P:secondary metabolite biosynthetic process"/>
    <property type="evidence" value="ECO:0007669"/>
    <property type="project" value="TreeGrafter"/>
</dbReference>
<protein>
    <recommendedName>
        <fullName evidence="5">Carrier domain-containing protein</fullName>
    </recommendedName>
</protein>
<dbReference type="CDD" id="cd05930">
    <property type="entry name" value="A_NRPS"/>
    <property type="match status" value="1"/>
</dbReference>
<gene>
    <name evidence="6" type="ORF">H4R34_005373</name>
</gene>
<reference evidence="6" key="1">
    <citation type="submission" date="2022-07" db="EMBL/GenBank/DDBJ databases">
        <title>Phylogenomic reconstructions and comparative analyses of Kickxellomycotina fungi.</title>
        <authorList>
            <person name="Reynolds N.K."/>
            <person name="Stajich J.E."/>
            <person name="Barry K."/>
            <person name="Grigoriev I.V."/>
            <person name="Crous P."/>
            <person name="Smith M.E."/>
        </authorList>
    </citation>
    <scope>NUCLEOTIDE SEQUENCE</scope>
    <source>
        <strain evidence="6">RSA 567</strain>
    </source>
</reference>
<dbReference type="InterPro" id="IPR000873">
    <property type="entry name" value="AMP-dep_synth/lig_dom"/>
</dbReference>
<accession>A0A9W8E775</accession>
<keyword evidence="2" id="KW-0597">Phosphoprotein</keyword>
<dbReference type="InterPro" id="IPR020845">
    <property type="entry name" value="AMP-binding_CS"/>
</dbReference>
<feature type="region of interest" description="Disordered" evidence="4">
    <location>
        <begin position="1125"/>
        <end position="1150"/>
    </location>
</feature>
<dbReference type="Proteomes" id="UP001151582">
    <property type="component" value="Unassembled WGS sequence"/>
</dbReference>
<evidence type="ECO:0000256" key="4">
    <source>
        <dbReference type="SAM" id="MobiDB-lite"/>
    </source>
</evidence>
<dbReference type="PROSITE" id="PS00455">
    <property type="entry name" value="AMP_BINDING"/>
    <property type="match status" value="1"/>
</dbReference>
<dbReference type="Gene3D" id="3.30.300.30">
    <property type="match status" value="1"/>
</dbReference>
<dbReference type="InterPro" id="IPR045851">
    <property type="entry name" value="AMP-bd_C_sf"/>
</dbReference>
<sequence>MHHAITDGWSMGLLQSALLQALHEPHGLTRASATVTFASYMQYMRQLDTTASEAFWRSHLEGVDEATVLNLPCDPSTEVTMLSHTFPLVDDLDHLQRICRRAGFTVNVLLKAAWALVLHWYTGQTQVVFGHTVSGRNLDLPHIDQLMGCLINTVPVCVSIDPLNTLRDLLYSVAHESVAMTTHEYCHLSTIQKCTADRLDMYSLFNTLLIYENAPTSTLHTPDGSIALTDFNELEHTEYDLTAIAEVQDAKLVAHLSWNTKRMGRSYVEQLTTHWQSTLQQLLTALETEHTVPCIQACSPLSQRDQQHLIGLSTGSANAAIDTTVVKLLAMSVERYPHVPAVEYANEQWTYTQLQRNVQTIAAYLLTCNVRAEEPVGILVHRLPTTIAAMLGVLTAGATFVPIDPEYPLERIEYIVQDCGIRHMLCHPTDRQTAITLQNRVTITLHDISVTIDHGLASEVIPAMFPSIAPSNLAYILYTSGSTGRPKGVMIEHHSLAALVQQVTECTGIRPGCRHLQALALSFDCSLADIFCSLCHGATLVLRQGISESLQQVESTILTPSLLAVLDPTHYPNLKTVTVAGEALPMDLAIKWSQACLLINAYGPTENTIFTTCGRYQASASVTIGRPFGPSQVYILDASLSLVPMGVVGELYIGGAGVMRGYVNRPDLDQAVLVPHPFHTQCHLYKTGDRGRWLASGEIEYVGRSDDQIKVRGRRVEPSEIEAVLCQHPQVTKAAVVVVDSQLVGFVSPVEAPTADVRSLAQRCLPAYMVPAHLLVLPMLPLTTSGKADKKHLLCNAQEYIRSLASSARSITAPRSSTEQSLVTAMAQTLMIAADTIDVNDSFFALGGDSLLAIRFVSLCREEGLLVTVADVFQHPTPSALAEAYGLAKSDYSHAALKAPSVLKPYSLLDLDDEALDNLRYETARQLNTSVDDVIDILPTSSLQSGFIVNTLKDPSAYMVQQSYCITGALDADRYRECWDQVSQRHSILRTKFVTTDLILGHTAVQVVLAAMDMAWSYDESYVPIDAGFERSYFAADRQHGFAFDGSPLIRMVLFKATDTEHWLFLTFHHALLDAWSTNTVLDEVLALYHEQPLHPALQYNSYLAHVMRKPAQATQAFWQRTLNDTKPTPDLQLPSVRPPSPAPSGSSYECHKQSLSCPLSEIHAFAQRLGITTNNLLRGLWALLLSRYLNEQTEVTFGVLVSGRNEPL</sequence>
<dbReference type="InterPro" id="IPR020806">
    <property type="entry name" value="PKS_PP-bd"/>
</dbReference>
<dbReference type="PANTHER" id="PTHR45527">
    <property type="entry name" value="NONRIBOSOMAL PEPTIDE SYNTHETASE"/>
    <property type="match status" value="1"/>
</dbReference>
<dbReference type="SUPFAM" id="SSF47336">
    <property type="entry name" value="ACP-like"/>
    <property type="match status" value="1"/>
</dbReference>
<dbReference type="Gene3D" id="2.30.38.10">
    <property type="entry name" value="Luciferase, Domain 3"/>
    <property type="match status" value="1"/>
</dbReference>
<keyword evidence="1" id="KW-0596">Phosphopantetheine</keyword>
<dbReference type="InterPro" id="IPR001242">
    <property type="entry name" value="Condensation_dom"/>
</dbReference>
<feature type="non-terminal residue" evidence="6">
    <location>
        <position position="1209"/>
    </location>
</feature>
<evidence type="ECO:0000256" key="1">
    <source>
        <dbReference type="ARBA" id="ARBA00022450"/>
    </source>
</evidence>
<dbReference type="InterPro" id="IPR025110">
    <property type="entry name" value="AMP-bd_C"/>
</dbReference>
<proteinExistence type="predicted"/>
<keyword evidence="3" id="KW-0436">Ligase</keyword>
<dbReference type="Pfam" id="PF00501">
    <property type="entry name" value="AMP-binding"/>
    <property type="match status" value="1"/>
</dbReference>
<dbReference type="SMART" id="SM00823">
    <property type="entry name" value="PKS_PP"/>
    <property type="match status" value="1"/>
</dbReference>
<evidence type="ECO:0000259" key="5">
    <source>
        <dbReference type="PROSITE" id="PS50075"/>
    </source>
</evidence>
<dbReference type="Pfam" id="PF00550">
    <property type="entry name" value="PP-binding"/>
    <property type="match status" value="1"/>
</dbReference>
<dbReference type="GO" id="GO:0016874">
    <property type="term" value="F:ligase activity"/>
    <property type="evidence" value="ECO:0007669"/>
    <property type="project" value="UniProtKB-KW"/>
</dbReference>
<dbReference type="PANTHER" id="PTHR45527:SF1">
    <property type="entry name" value="FATTY ACID SYNTHASE"/>
    <property type="match status" value="1"/>
</dbReference>
<dbReference type="GO" id="GO:0005737">
    <property type="term" value="C:cytoplasm"/>
    <property type="evidence" value="ECO:0007669"/>
    <property type="project" value="TreeGrafter"/>
</dbReference>
<dbReference type="GO" id="GO:0031177">
    <property type="term" value="F:phosphopantetheine binding"/>
    <property type="evidence" value="ECO:0007669"/>
    <property type="project" value="InterPro"/>
</dbReference>
<dbReference type="InterPro" id="IPR010071">
    <property type="entry name" value="AA_adenyl_dom"/>
</dbReference>
<dbReference type="GO" id="GO:0043041">
    <property type="term" value="P:amino acid activation for nonribosomal peptide biosynthetic process"/>
    <property type="evidence" value="ECO:0007669"/>
    <property type="project" value="TreeGrafter"/>
</dbReference>
<dbReference type="InterPro" id="IPR023213">
    <property type="entry name" value="CAT-like_dom_sf"/>
</dbReference>
<dbReference type="InterPro" id="IPR036736">
    <property type="entry name" value="ACP-like_sf"/>
</dbReference>
<evidence type="ECO:0000256" key="3">
    <source>
        <dbReference type="ARBA" id="ARBA00022598"/>
    </source>
</evidence>
<organism evidence="6 7">
    <name type="scientific">Dimargaris verticillata</name>
    <dbReference type="NCBI Taxonomy" id="2761393"/>
    <lineage>
        <taxon>Eukaryota</taxon>
        <taxon>Fungi</taxon>
        <taxon>Fungi incertae sedis</taxon>
        <taxon>Zoopagomycota</taxon>
        <taxon>Kickxellomycotina</taxon>
        <taxon>Dimargaritomycetes</taxon>
        <taxon>Dimargaritales</taxon>
        <taxon>Dimargaritaceae</taxon>
        <taxon>Dimargaris</taxon>
    </lineage>
</organism>
<dbReference type="Gene3D" id="3.30.559.30">
    <property type="entry name" value="Nonribosomal peptide synthetase, condensation domain"/>
    <property type="match status" value="2"/>
</dbReference>